<dbReference type="AlphaFoldDB" id="G0QQB4"/>
<dbReference type="Proteomes" id="UP000008983">
    <property type="component" value="Unassembled WGS sequence"/>
</dbReference>
<dbReference type="eggNOG" id="ENOG502QWZX">
    <property type="taxonomic scope" value="Eukaryota"/>
</dbReference>
<feature type="transmembrane region" description="Helical" evidence="2">
    <location>
        <begin position="113"/>
        <end position="131"/>
    </location>
</feature>
<feature type="transmembrane region" description="Helical" evidence="2">
    <location>
        <begin position="197"/>
        <end position="218"/>
    </location>
</feature>
<dbReference type="EMBL" id="GL983617">
    <property type="protein sequence ID" value="EGR32615.1"/>
    <property type="molecule type" value="Genomic_DNA"/>
</dbReference>
<feature type="compositionally biased region" description="Acidic residues" evidence="1">
    <location>
        <begin position="15"/>
        <end position="26"/>
    </location>
</feature>
<dbReference type="GeneID" id="14908764"/>
<evidence type="ECO:0000256" key="2">
    <source>
        <dbReference type="SAM" id="Phobius"/>
    </source>
</evidence>
<accession>G0QQB4</accession>
<feature type="transmembrane region" description="Helical" evidence="2">
    <location>
        <begin position="151"/>
        <end position="176"/>
    </location>
</feature>
<organism evidence="3 4">
    <name type="scientific">Ichthyophthirius multifiliis</name>
    <name type="common">White spot disease agent</name>
    <name type="synonym">Ich</name>
    <dbReference type="NCBI Taxonomy" id="5932"/>
    <lineage>
        <taxon>Eukaryota</taxon>
        <taxon>Sar</taxon>
        <taxon>Alveolata</taxon>
        <taxon>Ciliophora</taxon>
        <taxon>Intramacronucleata</taxon>
        <taxon>Oligohymenophorea</taxon>
        <taxon>Hymenostomatida</taxon>
        <taxon>Ophryoglenina</taxon>
        <taxon>Ichthyophthirius</taxon>
    </lineage>
</organism>
<evidence type="ECO:0000313" key="4">
    <source>
        <dbReference type="Proteomes" id="UP000008983"/>
    </source>
</evidence>
<feature type="transmembrane region" description="Helical" evidence="2">
    <location>
        <begin position="224"/>
        <end position="245"/>
    </location>
</feature>
<dbReference type="InParanoid" id="G0QQB4"/>
<keyword evidence="2" id="KW-1133">Transmembrane helix</keyword>
<gene>
    <name evidence="3" type="ORF">IMG5_076450</name>
</gene>
<keyword evidence="2" id="KW-0812">Transmembrane</keyword>
<feature type="region of interest" description="Disordered" evidence="1">
    <location>
        <begin position="1"/>
        <end position="40"/>
    </location>
</feature>
<keyword evidence="2" id="KW-0472">Membrane</keyword>
<proteinExistence type="predicted"/>
<evidence type="ECO:0008006" key="5">
    <source>
        <dbReference type="Google" id="ProtNLM"/>
    </source>
</evidence>
<keyword evidence="4" id="KW-1185">Reference proteome</keyword>
<name>G0QQB4_ICHMU</name>
<feature type="compositionally biased region" description="Basic and acidic residues" evidence="1">
    <location>
        <begin position="1"/>
        <end position="14"/>
    </location>
</feature>
<evidence type="ECO:0000313" key="3">
    <source>
        <dbReference type="EMBL" id="EGR32615.1"/>
    </source>
</evidence>
<reference evidence="3 4" key="1">
    <citation type="submission" date="2011-07" db="EMBL/GenBank/DDBJ databases">
        <authorList>
            <person name="Coyne R."/>
            <person name="Brami D."/>
            <person name="Johnson J."/>
            <person name="Hostetler J."/>
            <person name="Hannick L."/>
            <person name="Clark T."/>
            <person name="Cassidy-Hanley D."/>
            <person name="Inman J."/>
        </authorList>
    </citation>
    <scope>NUCLEOTIDE SEQUENCE [LARGE SCALE GENOMIC DNA]</scope>
    <source>
        <strain evidence="3 4">G5</strain>
    </source>
</reference>
<sequence length="276" mass="31236">MKEKAEQNHKREGGGEEAEETEEGEEEHQQNEKTKQNQQKDFLKSTYQYVLNKDNNNNYFNQKKINLENRQKTFADRTDYNTKAYARQRRRINRQKRDISQQQNYQLKFRVRVAFAGLAGSIIGGVLANALQGNYKQNKKLILEDLFYGGLFGSAFVGLSIISTPAVWIASSILLIGQSIHQYNNKYSNKEYNDFKLFANFVQTGTSLGIGIGGTLLGQILIPIPVLGAAFGGLIGGFMGTLGANKIGELERKKKFEKLVEFIIEKNMEMYGLVIL</sequence>
<protein>
    <recommendedName>
        <fullName evidence="5">Transmembrane protein</fullName>
    </recommendedName>
</protein>
<dbReference type="RefSeq" id="XP_004036601.1">
    <property type="nucleotide sequence ID" value="XM_004036553.1"/>
</dbReference>
<evidence type="ECO:0000256" key="1">
    <source>
        <dbReference type="SAM" id="MobiDB-lite"/>
    </source>
</evidence>